<dbReference type="PANTHER" id="PTHR41913:SF1">
    <property type="entry name" value="DUF1684 DOMAIN-CONTAINING PROTEIN"/>
    <property type="match status" value="1"/>
</dbReference>
<evidence type="ECO:0000313" key="3">
    <source>
        <dbReference type="Proteomes" id="UP000223749"/>
    </source>
</evidence>
<evidence type="ECO:0000313" key="2">
    <source>
        <dbReference type="EMBL" id="ATP55181.1"/>
    </source>
</evidence>
<organism evidence="2 3">
    <name type="scientific">Pedobacter ginsengisoli</name>
    <dbReference type="NCBI Taxonomy" id="363852"/>
    <lineage>
        <taxon>Bacteria</taxon>
        <taxon>Pseudomonadati</taxon>
        <taxon>Bacteroidota</taxon>
        <taxon>Sphingobacteriia</taxon>
        <taxon>Sphingobacteriales</taxon>
        <taxon>Sphingobacteriaceae</taxon>
        <taxon>Pedobacter</taxon>
    </lineage>
</organism>
<evidence type="ECO:0000256" key="1">
    <source>
        <dbReference type="SAM" id="SignalP"/>
    </source>
</evidence>
<evidence type="ECO:0008006" key="4">
    <source>
        <dbReference type="Google" id="ProtNLM"/>
    </source>
</evidence>
<dbReference type="InterPro" id="IPR012467">
    <property type="entry name" value="DUF1684"/>
</dbReference>
<gene>
    <name evidence="2" type="ORF">CPT03_01220</name>
</gene>
<protein>
    <recommendedName>
        <fullName evidence="4">DUF1684 domain-containing protein</fullName>
    </recommendedName>
</protein>
<sequence length="202" mass="23571">MIRYCFILFMMIQLNSFAQDYKAQIATHRENYKEDFLKDTRSPLKKDDLKNLHFFEADSNYRVSAKIELLMNETPFQMPTYTGTSREYIRYAILGFKLNGEPQKLTIYKSISLSKIAEYKDHLFLPFTDETNSEESYGGGRYIDLSSQDIKGNFIEVDFNKAYNPYCAYSDGYQCPKPPAENDLKLKVKAGEMIYTGDKKHK</sequence>
<feature type="signal peptide" evidence="1">
    <location>
        <begin position="1"/>
        <end position="18"/>
    </location>
</feature>
<dbReference type="EMBL" id="CP024091">
    <property type="protein sequence ID" value="ATP55181.1"/>
    <property type="molecule type" value="Genomic_DNA"/>
</dbReference>
<dbReference type="PANTHER" id="PTHR41913">
    <property type="entry name" value="DUF1684 DOMAIN-CONTAINING PROTEIN"/>
    <property type="match status" value="1"/>
</dbReference>
<dbReference type="AlphaFoldDB" id="A0A2D1U0R2"/>
<reference evidence="2 3" key="1">
    <citation type="submission" date="2017-10" db="EMBL/GenBank/DDBJ databases">
        <title>Whole genome of Pedobacter ginsengisoli T01R-27 isolated from tomato rhizosphere.</title>
        <authorList>
            <person name="Weon H.-Y."/>
            <person name="Lee S.A."/>
            <person name="Sang M.K."/>
            <person name="Song J."/>
        </authorList>
    </citation>
    <scope>NUCLEOTIDE SEQUENCE [LARGE SCALE GENOMIC DNA]</scope>
    <source>
        <strain evidence="2 3">T01R-27</strain>
    </source>
</reference>
<keyword evidence="3" id="KW-1185">Reference proteome</keyword>
<accession>A0A2D1U0R2</accession>
<name>A0A2D1U0R2_9SPHI</name>
<proteinExistence type="predicted"/>
<dbReference type="OrthoDB" id="5493262at2"/>
<dbReference type="Proteomes" id="UP000223749">
    <property type="component" value="Chromosome"/>
</dbReference>
<dbReference type="KEGG" id="pgs:CPT03_01220"/>
<keyword evidence="1" id="KW-0732">Signal</keyword>
<feature type="chain" id="PRO_5013642277" description="DUF1684 domain-containing protein" evidence="1">
    <location>
        <begin position="19"/>
        <end position="202"/>
    </location>
</feature>
<dbReference type="Pfam" id="PF07920">
    <property type="entry name" value="DUF1684"/>
    <property type="match status" value="1"/>
</dbReference>